<dbReference type="Proteomes" id="UP001153328">
    <property type="component" value="Unassembled WGS sequence"/>
</dbReference>
<comment type="caution">
    <text evidence="1">The sequence shown here is derived from an EMBL/GenBank/DDBJ whole genome shotgun (WGS) entry which is preliminary data.</text>
</comment>
<dbReference type="AlphaFoldDB" id="A0A9W4E390"/>
<dbReference type="EMBL" id="CAJVAX010000002">
    <property type="protein sequence ID" value="CAG7612727.1"/>
    <property type="molecule type" value="Genomic_DNA"/>
</dbReference>
<keyword evidence="2" id="KW-1185">Reference proteome</keyword>
<organism evidence="1 2">
    <name type="scientific">Actinacidiphila bryophytorum</name>
    <dbReference type="NCBI Taxonomy" id="1436133"/>
    <lineage>
        <taxon>Bacteria</taxon>
        <taxon>Bacillati</taxon>
        <taxon>Actinomycetota</taxon>
        <taxon>Actinomycetes</taxon>
        <taxon>Kitasatosporales</taxon>
        <taxon>Streptomycetaceae</taxon>
        <taxon>Actinacidiphila</taxon>
    </lineage>
</organism>
<sequence length="40" mass="4659">MSRRQPRGTQPVRRHVAAYSEGLARQYVYDSFLDSTRSES</sequence>
<evidence type="ECO:0000313" key="1">
    <source>
        <dbReference type="EMBL" id="CAG7612727.1"/>
    </source>
</evidence>
<accession>A0A9W4E390</accession>
<proteinExistence type="predicted"/>
<name>A0A9W4E390_9ACTN</name>
<reference evidence="1" key="1">
    <citation type="submission" date="2021-06" db="EMBL/GenBank/DDBJ databases">
        <authorList>
            <person name="Arsene-Ploetze F."/>
        </authorList>
    </citation>
    <scope>NUCLEOTIDE SEQUENCE</scope>
    <source>
        <strain evidence="1">SBRY1</strain>
    </source>
</reference>
<evidence type="ECO:0000313" key="2">
    <source>
        <dbReference type="Proteomes" id="UP001153328"/>
    </source>
</evidence>
<protein>
    <submittedName>
        <fullName evidence="1">Uncharacterized protein</fullName>
    </submittedName>
</protein>
<gene>
    <name evidence="1" type="ORF">SBRY_100060</name>
</gene>